<feature type="chain" id="PRO_5001912014" description="Serine protease" evidence="1">
    <location>
        <begin position="23"/>
        <end position="238"/>
    </location>
</feature>
<evidence type="ECO:0000313" key="3">
    <source>
        <dbReference type="Proteomes" id="UP000029640"/>
    </source>
</evidence>
<dbReference type="InterPro" id="IPR009003">
    <property type="entry name" value="Peptidase_S1_PA"/>
</dbReference>
<keyword evidence="3" id="KW-1185">Reference proteome</keyword>
<reference evidence="2 3" key="1">
    <citation type="journal article" date="2014" name="Genome Announc.">
        <title>Genome Sequence of Gammaproteobacterial Pseudohaliea rubra Type Strain DSM 19751, Isolated from Coastal Seawater of the Mediterranean Sea.</title>
        <authorList>
            <person name="Spring S."/>
            <person name="Fiebig A."/>
            <person name="Riedel T."/>
            <person name="Goker M."/>
            <person name="Klenk H.P."/>
        </authorList>
    </citation>
    <scope>NUCLEOTIDE SEQUENCE [LARGE SCALE GENOMIC DNA]</scope>
    <source>
        <strain evidence="2 3">DSM 19751</strain>
    </source>
</reference>
<dbReference type="Gene3D" id="2.40.10.10">
    <property type="entry name" value="Trypsin-like serine proteases"/>
    <property type="match status" value="1"/>
</dbReference>
<name>A0A095VPD0_9GAMM</name>
<feature type="signal peptide" evidence="1">
    <location>
        <begin position="1"/>
        <end position="22"/>
    </location>
</feature>
<keyword evidence="1" id="KW-0732">Signal</keyword>
<dbReference type="OrthoDB" id="5728320at2"/>
<dbReference type="eggNOG" id="ENOG5033NZC">
    <property type="taxonomic scope" value="Bacteria"/>
</dbReference>
<accession>A0A095VPD0</accession>
<comment type="caution">
    <text evidence="2">The sequence shown here is derived from an EMBL/GenBank/DDBJ whole genome shotgun (WGS) entry which is preliminary data.</text>
</comment>
<evidence type="ECO:0000256" key="1">
    <source>
        <dbReference type="SAM" id="SignalP"/>
    </source>
</evidence>
<organism evidence="2 3">
    <name type="scientific">Pseudohaliea rubra DSM 19751</name>
    <dbReference type="NCBI Taxonomy" id="1265313"/>
    <lineage>
        <taxon>Bacteria</taxon>
        <taxon>Pseudomonadati</taxon>
        <taxon>Pseudomonadota</taxon>
        <taxon>Gammaproteobacteria</taxon>
        <taxon>Cellvibrionales</taxon>
        <taxon>Halieaceae</taxon>
        <taxon>Pseudohaliea</taxon>
    </lineage>
</organism>
<gene>
    <name evidence="2" type="ORF">HRUBRA_02077</name>
</gene>
<dbReference type="Proteomes" id="UP000029640">
    <property type="component" value="Unassembled WGS sequence"/>
</dbReference>
<dbReference type="InterPro" id="IPR043504">
    <property type="entry name" value="Peptidase_S1_PA_chymotrypsin"/>
</dbReference>
<dbReference type="RefSeq" id="WP_052094758.1">
    <property type="nucleotide sequence ID" value="NZ_KN234778.1"/>
</dbReference>
<proteinExistence type="predicted"/>
<dbReference type="HOGENOM" id="CLU_1164603_0_0_6"/>
<evidence type="ECO:0008006" key="4">
    <source>
        <dbReference type="Google" id="ProtNLM"/>
    </source>
</evidence>
<protein>
    <recommendedName>
        <fullName evidence="4">Serine protease</fullName>
    </recommendedName>
</protein>
<dbReference type="Pfam" id="PF13365">
    <property type="entry name" value="Trypsin_2"/>
    <property type="match status" value="1"/>
</dbReference>
<sequence>MRRRSPAALLLLALALAGTVEAERRLAVDGGAPSWLLAVGRLAIPTSHREDGRHRHYNERCSGTLLAPPEGGDARLVLSAWHCLEYYTDLSREISFEITDSRGHALRRRARAVASGGGMAADWALLELDTPIPADRREAAELYPGTLAPGARLAMAGFSGDAGLGAGGDHLTYDPACRLTGASGPDRLTDCLAYKGASGGGAFHDGRLVGVLSRGDSGGLSIYVPVRRFSAAVERRLR</sequence>
<dbReference type="EMBL" id="AUVB01000058">
    <property type="protein sequence ID" value="KGE03327.1"/>
    <property type="molecule type" value="Genomic_DNA"/>
</dbReference>
<dbReference type="AlphaFoldDB" id="A0A095VPD0"/>
<dbReference type="SUPFAM" id="SSF50494">
    <property type="entry name" value="Trypsin-like serine proteases"/>
    <property type="match status" value="1"/>
</dbReference>
<evidence type="ECO:0000313" key="2">
    <source>
        <dbReference type="EMBL" id="KGE03327.1"/>
    </source>
</evidence>